<reference evidence="3 4" key="1">
    <citation type="submission" date="2015-12" db="EMBL/GenBank/DDBJ databases">
        <title>The genome of Folsomia candida.</title>
        <authorList>
            <person name="Faddeeva A."/>
            <person name="Derks M.F."/>
            <person name="Anvar Y."/>
            <person name="Smit S."/>
            <person name="Van Straalen N."/>
            <person name="Roelofs D."/>
        </authorList>
    </citation>
    <scope>NUCLEOTIDE SEQUENCE [LARGE SCALE GENOMIC DNA]</scope>
    <source>
        <strain evidence="3 4">VU population</strain>
        <tissue evidence="3">Whole body</tissue>
    </source>
</reference>
<accession>A0A226D4K9</accession>
<evidence type="ECO:0000256" key="1">
    <source>
        <dbReference type="SAM" id="MobiDB-lite"/>
    </source>
</evidence>
<protein>
    <submittedName>
        <fullName evidence="3">Uncharacterized protein</fullName>
    </submittedName>
</protein>
<keyword evidence="4" id="KW-1185">Reference proteome</keyword>
<keyword evidence="2" id="KW-0472">Membrane</keyword>
<keyword evidence="2" id="KW-1133">Transmembrane helix</keyword>
<dbReference type="EMBL" id="LNIX01000037">
    <property type="protein sequence ID" value="OXA39804.1"/>
    <property type="molecule type" value="Genomic_DNA"/>
</dbReference>
<feature type="transmembrane region" description="Helical" evidence="2">
    <location>
        <begin position="167"/>
        <end position="191"/>
    </location>
</feature>
<evidence type="ECO:0000313" key="3">
    <source>
        <dbReference type="EMBL" id="OXA39804.1"/>
    </source>
</evidence>
<feature type="compositionally biased region" description="Polar residues" evidence="1">
    <location>
        <begin position="1"/>
        <end position="10"/>
    </location>
</feature>
<evidence type="ECO:0000313" key="4">
    <source>
        <dbReference type="Proteomes" id="UP000198287"/>
    </source>
</evidence>
<name>A0A226D4K9_FOLCA</name>
<keyword evidence="2" id="KW-0812">Transmembrane</keyword>
<comment type="caution">
    <text evidence="3">The sequence shown here is derived from an EMBL/GenBank/DDBJ whole genome shotgun (WGS) entry which is preliminary data.</text>
</comment>
<sequence length="208" mass="23722">MVNSPANFSDTAPPVSKGKVNSRKVKSPAAKFNNLEKFLSTLKFLTSRIINTDTPQVKNPSFIPTSYTPLIKQALRHSMHFYLAPINYPTSGNASSCRKYNPSDHPLWRVVFMVYFLSTIGVVTMLKLTLYFNRIDDFIRLVNRSIQLETLSREKVDFQLPVERKVLIIWLISMGSIASVPFLMVSLAWLFPFMPPLITMQDAGWDET</sequence>
<proteinExistence type="predicted"/>
<dbReference type="Proteomes" id="UP000198287">
    <property type="component" value="Unassembled WGS sequence"/>
</dbReference>
<organism evidence="3 4">
    <name type="scientific">Folsomia candida</name>
    <name type="common">Springtail</name>
    <dbReference type="NCBI Taxonomy" id="158441"/>
    <lineage>
        <taxon>Eukaryota</taxon>
        <taxon>Metazoa</taxon>
        <taxon>Ecdysozoa</taxon>
        <taxon>Arthropoda</taxon>
        <taxon>Hexapoda</taxon>
        <taxon>Collembola</taxon>
        <taxon>Entomobryomorpha</taxon>
        <taxon>Isotomoidea</taxon>
        <taxon>Isotomidae</taxon>
        <taxon>Proisotominae</taxon>
        <taxon>Folsomia</taxon>
    </lineage>
</organism>
<evidence type="ECO:0000256" key="2">
    <source>
        <dbReference type="SAM" id="Phobius"/>
    </source>
</evidence>
<gene>
    <name evidence="3" type="ORF">Fcan01_25470</name>
</gene>
<dbReference type="AlphaFoldDB" id="A0A226D4K9"/>
<feature type="region of interest" description="Disordered" evidence="1">
    <location>
        <begin position="1"/>
        <end position="23"/>
    </location>
</feature>
<feature type="transmembrane region" description="Helical" evidence="2">
    <location>
        <begin position="107"/>
        <end position="132"/>
    </location>
</feature>